<proteinExistence type="predicted"/>
<evidence type="ECO:0000313" key="2">
    <source>
        <dbReference type="EMBL" id="RAO72510.1"/>
    </source>
</evidence>
<protein>
    <recommendedName>
        <fullName evidence="1">Knr4/Smi1-like domain-containing protein</fullName>
    </recommendedName>
</protein>
<comment type="caution">
    <text evidence="2">The sequence shown here is derived from an EMBL/GenBank/DDBJ whole genome shotgun (WGS) entry which is preliminary data.</text>
</comment>
<dbReference type="Proteomes" id="UP000249363">
    <property type="component" value="Unassembled WGS sequence"/>
</dbReference>
<dbReference type="Pfam" id="PF09346">
    <property type="entry name" value="SMI1_KNR4"/>
    <property type="match status" value="1"/>
</dbReference>
<evidence type="ECO:0000313" key="3">
    <source>
        <dbReference type="Proteomes" id="UP000249363"/>
    </source>
</evidence>
<dbReference type="GeneID" id="63797736"/>
<dbReference type="RefSeq" id="XP_040737024.1">
    <property type="nucleotide sequence ID" value="XM_040881337.1"/>
</dbReference>
<name>A0A364L9L6_TALAM</name>
<accession>A0A364L9L6</accession>
<dbReference type="SMART" id="SM00860">
    <property type="entry name" value="SMI1_KNR4"/>
    <property type="match status" value="1"/>
</dbReference>
<keyword evidence="3" id="KW-1185">Reference proteome</keyword>
<dbReference type="InterPro" id="IPR037883">
    <property type="entry name" value="Knr4/Smi1-like_sf"/>
</dbReference>
<sequence length="500" mass="57193">MVGFCRNFFTLTTLTNPTTEVMSAAAQKAVELAMLGQIDEASAIFAVLAQHYLSETVEEREILPFNQRVPKETPFFYEMLDTLPPGVGEVDTLPSEEELQCLEKQFLYEIQPHLRNEPPIDIGQHATEANFEKVNSLVQKTLESDGHFSHINATTGSAALDFSSYLTSLLSISLYLGKTAEADDIMARIASRIHAAAQARNLSRLRPVWKRYFKSGWFRDKLGLLDDELKEYAEFILKVTKKRLAERPVRPSDLFKDKSFEEMLDELNQNTLRLPEVWEEWVQEGLAHGDESGAIPSTILREPATADEIAIAESRLGCSLPDDLKHFYSLTNGLRAVLSGPYIYMLETPLLRVQELFWEDNCGYGFNLFPEYLFAAKFVPFRIEWPDIECGAIAMYEFNGQGTMYMWYLQGEVLVKAKKALDKAYQEAGEPKKKIIDNLVEQYHGSWEKLRDLQSCWCQVAWGEGVEALFHDFRDFLSHVVYKSRYEKDKSPLKLPEDDL</sequence>
<dbReference type="InterPro" id="IPR018958">
    <property type="entry name" value="Knr4/Smi1-like_dom"/>
</dbReference>
<feature type="domain" description="Knr4/Smi1-like" evidence="1">
    <location>
        <begin position="303"/>
        <end position="479"/>
    </location>
</feature>
<dbReference type="OrthoDB" id="2788868at2759"/>
<dbReference type="SUPFAM" id="SSF160631">
    <property type="entry name" value="SMI1/KNR4-like"/>
    <property type="match status" value="1"/>
</dbReference>
<gene>
    <name evidence="2" type="ORF">BHQ10_008522</name>
</gene>
<dbReference type="EMBL" id="MIKG01000019">
    <property type="protein sequence ID" value="RAO72510.1"/>
    <property type="molecule type" value="Genomic_DNA"/>
</dbReference>
<dbReference type="AlphaFoldDB" id="A0A364L9L6"/>
<organism evidence="2 3">
    <name type="scientific">Talaromyces amestolkiae</name>
    <dbReference type="NCBI Taxonomy" id="1196081"/>
    <lineage>
        <taxon>Eukaryota</taxon>
        <taxon>Fungi</taxon>
        <taxon>Dikarya</taxon>
        <taxon>Ascomycota</taxon>
        <taxon>Pezizomycotina</taxon>
        <taxon>Eurotiomycetes</taxon>
        <taxon>Eurotiomycetidae</taxon>
        <taxon>Eurotiales</taxon>
        <taxon>Trichocomaceae</taxon>
        <taxon>Talaromyces</taxon>
        <taxon>Talaromyces sect. Talaromyces</taxon>
    </lineage>
</organism>
<dbReference type="Gene3D" id="3.40.1580.10">
    <property type="entry name" value="SMI1/KNR4-like"/>
    <property type="match status" value="1"/>
</dbReference>
<evidence type="ECO:0000259" key="1">
    <source>
        <dbReference type="SMART" id="SM00860"/>
    </source>
</evidence>
<reference evidence="2 3" key="1">
    <citation type="journal article" date="2017" name="Biotechnol. Biofuels">
        <title>Differential beta-glucosidase expression as a function of carbon source availability in Talaromyces amestolkiae: a genomic and proteomic approach.</title>
        <authorList>
            <person name="de Eugenio L.I."/>
            <person name="Mendez-Liter J.A."/>
            <person name="Nieto-Dominguez M."/>
            <person name="Alonso L."/>
            <person name="Gil-Munoz J."/>
            <person name="Barriuso J."/>
            <person name="Prieto A."/>
            <person name="Martinez M.J."/>
        </authorList>
    </citation>
    <scope>NUCLEOTIDE SEQUENCE [LARGE SCALE GENOMIC DNA]</scope>
    <source>
        <strain evidence="2 3">CIB</strain>
    </source>
</reference>